<dbReference type="InterPro" id="IPR000210">
    <property type="entry name" value="BTB/POZ_dom"/>
</dbReference>
<dbReference type="Gene3D" id="3.30.710.10">
    <property type="entry name" value="Potassium Channel Kv1.1, Chain A"/>
    <property type="match status" value="1"/>
</dbReference>
<dbReference type="InterPro" id="IPR002083">
    <property type="entry name" value="MATH/TRAF_dom"/>
</dbReference>
<dbReference type="InterPro" id="IPR045005">
    <property type="entry name" value="BPM1-6"/>
</dbReference>
<dbReference type="CDD" id="cd18280">
    <property type="entry name" value="BTB_POZ_BPM_plant"/>
    <property type="match status" value="1"/>
</dbReference>
<dbReference type="Gene3D" id="2.60.210.10">
    <property type="entry name" value="Apoptosis, Tumor Necrosis Factor Receptor Associated Protein 2, Chain A"/>
    <property type="match status" value="1"/>
</dbReference>
<dbReference type="SUPFAM" id="SSF54695">
    <property type="entry name" value="POZ domain"/>
    <property type="match status" value="1"/>
</dbReference>
<dbReference type="SUPFAM" id="SSF49599">
    <property type="entry name" value="TRAF domain-like"/>
    <property type="match status" value="1"/>
</dbReference>
<dbReference type="Pfam" id="PF00651">
    <property type="entry name" value="BTB"/>
    <property type="match status" value="1"/>
</dbReference>
<dbReference type="PANTHER" id="PTHR26379:SF482">
    <property type="entry name" value="BTB DOMAIN-CONTAINING PROTEIN"/>
    <property type="match status" value="1"/>
</dbReference>
<evidence type="ECO:0000256" key="2">
    <source>
        <dbReference type="ARBA" id="ARBA00010846"/>
    </source>
</evidence>
<dbReference type="AlphaFoldDB" id="A0A8T0RBA8"/>
<protein>
    <submittedName>
        <fullName evidence="6">Uncharacterized protein</fullName>
    </submittedName>
</protein>
<dbReference type="Pfam" id="PF22486">
    <property type="entry name" value="MATH_2"/>
    <property type="match status" value="1"/>
</dbReference>
<dbReference type="SMART" id="SM00061">
    <property type="entry name" value="MATH"/>
    <property type="match status" value="1"/>
</dbReference>
<evidence type="ECO:0000256" key="3">
    <source>
        <dbReference type="SAM" id="MobiDB-lite"/>
    </source>
</evidence>
<evidence type="ECO:0000313" key="7">
    <source>
        <dbReference type="Proteomes" id="UP000823388"/>
    </source>
</evidence>
<dbReference type="CDD" id="cd00121">
    <property type="entry name" value="MATH"/>
    <property type="match status" value="1"/>
</dbReference>
<name>A0A8T0RBA8_PANVG</name>
<organism evidence="6 7">
    <name type="scientific">Panicum virgatum</name>
    <name type="common">Blackwell switchgrass</name>
    <dbReference type="NCBI Taxonomy" id="38727"/>
    <lineage>
        <taxon>Eukaryota</taxon>
        <taxon>Viridiplantae</taxon>
        <taxon>Streptophyta</taxon>
        <taxon>Embryophyta</taxon>
        <taxon>Tracheophyta</taxon>
        <taxon>Spermatophyta</taxon>
        <taxon>Magnoliopsida</taxon>
        <taxon>Liliopsida</taxon>
        <taxon>Poales</taxon>
        <taxon>Poaceae</taxon>
        <taxon>PACMAD clade</taxon>
        <taxon>Panicoideae</taxon>
        <taxon>Panicodae</taxon>
        <taxon>Paniceae</taxon>
        <taxon>Panicinae</taxon>
        <taxon>Panicum</taxon>
        <taxon>Panicum sect. Hiantes</taxon>
    </lineage>
</organism>
<proteinExistence type="inferred from homology"/>
<dbReference type="SMART" id="SM00225">
    <property type="entry name" value="BTB"/>
    <property type="match status" value="1"/>
</dbReference>
<feature type="region of interest" description="Disordered" evidence="3">
    <location>
        <begin position="95"/>
        <end position="114"/>
    </location>
</feature>
<dbReference type="InterPro" id="IPR056423">
    <property type="entry name" value="BACK_BPM_SPOP"/>
</dbReference>
<dbReference type="InterPro" id="IPR008974">
    <property type="entry name" value="TRAF-like"/>
</dbReference>
<comment type="pathway">
    <text evidence="1">Protein modification; protein ubiquitination.</text>
</comment>
<dbReference type="EMBL" id="CM029047">
    <property type="protein sequence ID" value="KAG2582536.1"/>
    <property type="molecule type" value="Genomic_DNA"/>
</dbReference>
<evidence type="ECO:0000259" key="4">
    <source>
        <dbReference type="PROSITE" id="PS50097"/>
    </source>
</evidence>
<dbReference type="PROSITE" id="PS50097">
    <property type="entry name" value="BTB"/>
    <property type="match status" value="1"/>
</dbReference>
<dbReference type="Pfam" id="PF24570">
    <property type="entry name" value="BACK_BPM_SPOP"/>
    <property type="match status" value="1"/>
</dbReference>
<comment type="caution">
    <text evidence="6">The sequence shown here is derived from an EMBL/GenBank/DDBJ whole genome shotgun (WGS) entry which is preliminary data.</text>
</comment>
<comment type="similarity">
    <text evidence="2">Belongs to the Tdpoz family.</text>
</comment>
<gene>
    <name evidence="6" type="ORF">PVAP13_6KG183900</name>
</gene>
<dbReference type="Gene3D" id="1.25.40.420">
    <property type="match status" value="1"/>
</dbReference>
<feature type="domain" description="BTB" evidence="4">
    <location>
        <begin position="153"/>
        <end position="220"/>
    </location>
</feature>
<dbReference type="GO" id="GO:0016567">
    <property type="term" value="P:protein ubiquitination"/>
    <property type="evidence" value="ECO:0007669"/>
    <property type="project" value="InterPro"/>
</dbReference>
<accession>A0A8T0RBA8</accession>
<evidence type="ECO:0000259" key="5">
    <source>
        <dbReference type="PROSITE" id="PS50144"/>
    </source>
</evidence>
<reference evidence="6" key="1">
    <citation type="submission" date="2020-05" db="EMBL/GenBank/DDBJ databases">
        <title>WGS assembly of Panicum virgatum.</title>
        <authorList>
            <person name="Lovell J.T."/>
            <person name="Jenkins J."/>
            <person name="Shu S."/>
            <person name="Juenger T.E."/>
            <person name="Schmutz J."/>
        </authorList>
    </citation>
    <scope>NUCLEOTIDE SEQUENCE</scope>
    <source>
        <strain evidence="6">AP13</strain>
    </source>
</reference>
<evidence type="ECO:0000313" key="6">
    <source>
        <dbReference type="EMBL" id="KAG2582536.1"/>
    </source>
</evidence>
<keyword evidence="7" id="KW-1185">Reference proteome</keyword>
<dbReference type="InterPro" id="IPR011333">
    <property type="entry name" value="SKP1/BTB/POZ_sf"/>
</dbReference>
<sequence length="333" mass="36965">MPRHTTVSTCTAETEHGDHVFEIFDYSQHRGMGNGEYIRSGVFSVGGYDWAIRFYPDGFSGISKDYISVYLELLSKDTKVRASCDLRLVDQSTGLSASVTQEGPRTFDSGNSSRFSPNNGKFMNRSKLEASGYIHESNITEQLGNLLDSEEATDVTFCVGGETCAAHRVLLATRSPVFKAQLYGPMREAKEQLVIIEDMQPAVFRALLRFIYTDSFPDMDDLEGGANREMIRHLLVAADRYAVDRLKLVCQSILCKNIDVETVSDTLALAYQHNCDSLKDICLEFITGPNVLDAVVATEGFKNLKATCPSALVDALEKSMRPRKARRVYSSCA</sequence>
<evidence type="ECO:0000256" key="1">
    <source>
        <dbReference type="ARBA" id="ARBA00004906"/>
    </source>
</evidence>
<dbReference type="Proteomes" id="UP000823388">
    <property type="component" value="Chromosome 6K"/>
</dbReference>
<dbReference type="PANTHER" id="PTHR26379">
    <property type="entry name" value="BTB/POZ AND MATH DOMAIN-CONTAINING PROTEIN 1"/>
    <property type="match status" value="1"/>
</dbReference>
<feature type="domain" description="MATH" evidence="5">
    <location>
        <begin position="16"/>
        <end position="145"/>
    </location>
</feature>
<dbReference type="PROSITE" id="PS50144">
    <property type="entry name" value="MATH"/>
    <property type="match status" value="1"/>
</dbReference>